<accession>A0A9N8Q1Z7</accession>
<dbReference type="SUPFAM" id="SSF56219">
    <property type="entry name" value="DNase I-like"/>
    <property type="match status" value="1"/>
</dbReference>
<evidence type="ECO:0000259" key="1">
    <source>
        <dbReference type="PROSITE" id="PS50878"/>
    </source>
</evidence>
<dbReference type="PANTHER" id="PTHR47510:SF3">
    <property type="entry name" value="ENDO_EXONUCLEASE_PHOSPHATASE DOMAIN-CONTAINING PROTEIN"/>
    <property type="match status" value="1"/>
</dbReference>
<gene>
    <name evidence="2" type="ORF">CINC_LOCUS8994</name>
</gene>
<dbReference type="EMBL" id="LR824032">
    <property type="protein sequence ID" value="CAD0206703.1"/>
    <property type="molecule type" value="Genomic_DNA"/>
</dbReference>
<sequence>MKQINNSSFNILYQNVRGLRTKTSKFLSLLESSDSDLFAITETGCNESINDAEISLPGYSLLRCDRSDGRKQGGVLLMCTQRFELRRIPFLNNINIDAHSFEMVCAAVHIQNRFLFTCCVVYIPPKADESEYMILFNVLEQICVKYKNNVVILGDFNLYSCNVNVCNYFEYFVSFCEVIQCNKVPNCNSRQLDLVLSGRSGVRVSAGDEGLQPVDAYHPPLSVVVDATVPTITSATPERQSRFEHKRPQWNFYKADYQLLYSMLTSADWSTMYEMHNLEEILNLFYMELGHILDECVPRKKFTQENSRYRYPEWYTGKIIKEIKIKAKLHKLFKKSKRDCDYEEYAKCRARLKKFIEIAHRNHKYKIQNQFAKDPKSFWQYIRSKKCRVNRQSIVKDGQNLTDEQCAREFAEFFESVYSQEPPQLDVQAAMAEVSSATSARVHIETLSLKDVQDALANLKPKRSSGPDGIPAFLFRDCSRVLANPLHYIYNTCLKQSTVPDQWKITRVVPVPKGKAGPDISGYRPVAVLSTPAKVFEAAIQHCIQGQVRAQLSDAQHGFRPGRSTSTNLLNFMAQVIPAVDAGMQVDAAYFDFKKAFDAVDNDVLLRKLANIGCTPHLLHFFVSYMRDRQQYVDYNGYESKPYFTRSGVSQGSNLGPLQFIIMINTLPEVVRHSSCLLFADDLKLLLEVKDETDCERLQGDIDRVVKWSHDNKLYFNVSKCSVISYGRARTPIRYEYKAEAIPMQRVTEVRDLGVHLTPDLTFREHITKICKKAYRNLGFVLRQAQGFTNITTITIRRASQKSLGVWRCHMGST</sequence>
<dbReference type="Proteomes" id="UP001154114">
    <property type="component" value="Chromosome 29"/>
</dbReference>
<proteinExistence type="predicted"/>
<dbReference type="InterPro" id="IPR043502">
    <property type="entry name" value="DNA/RNA_pol_sf"/>
</dbReference>
<feature type="domain" description="Reverse transcriptase" evidence="1">
    <location>
        <begin position="492"/>
        <end position="782"/>
    </location>
</feature>
<dbReference type="GO" id="GO:0071897">
    <property type="term" value="P:DNA biosynthetic process"/>
    <property type="evidence" value="ECO:0007669"/>
    <property type="project" value="UniProtKB-ARBA"/>
</dbReference>
<dbReference type="PROSITE" id="PS50878">
    <property type="entry name" value="RT_POL"/>
    <property type="match status" value="1"/>
</dbReference>
<keyword evidence="3" id="KW-1185">Reference proteome</keyword>
<organism evidence="2 3">
    <name type="scientific">Chrysodeixis includens</name>
    <name type="common">Soybean looper</name>
    <name type="synonym">Pseudoplusia includens</name>
    <dbReference type="NCBI Taxonomy" id="689277"/>
    <lineage>
        <taxon>Eukaryota</taxon>
        <taxon>Metazoa</taxon>
        <taxon>Ecdysozoa</taxon>
        <taxon>Arthropoda</taxon>
        <taxon>Hexapoda</taxon>
        <taxon>Insecta</taxon>
        <taxon>Pterygota</taxon>
        <taxon>Neoptera</taxon>
        <taxon>Endopterygota</taxon>
        <taxon>Lepidoptera</taxon>
        <taxon>Glossata</taxon>
        <taxon>Ditrysia</taxon>
        <taxon>Noctuoidea</taxon>
        <taxon>Noctuidae</taxon>
        <taxon>Plusiinae</taxon>
        <taxon>Chrysodeixis</taxon>
    </lineage>
</organism>
<name>A0A9N8Q1Z7_CHRIL</name>
<dbReference type="SUPFAM" id="SSF56672">
    <property type="entry name" value="DNA/RNA polymerases"/>
    <property type="match status" value="1"/>
</dbReference>
<dbReference type="OrthoDB" id="10056483at2759"/>
<dbReference type="InterPro" id="IPR036691">
    <property type="entry name" value="Endo/exonu/phosph_ase_sf"/>
</dbReference>
<dbReference type="PANTHER" id="PTHR47510">
    <property type="entry name" value="REVERSE TRANSCRIPTASE DOMAIN-CONTAINING PROTEIN"/>
    <property type="match status" value="1"/>
</dbReference>
<dbReference type="CDD" id="cd01650">
    <property type="entry name" value="RT_nLTR_like"/>
    <property type="match status" value="1"/>
</dbReference>
<dbReference type="AlphaFoldDB" id="A0A9N8Q1Z7"/>
<dbReference type="Pfam" id="PF00078">
    <property type="entry name" value="RVT_1"/>
    <property type="match status" value="1"/>
</dbReference>
<protein>
    <recommendedName>
        <fullName evidence="1">Reverse transcriptase domain-containing protein</fullName>
    </recommendedName>
</protein>
<reference evidence="2" key="1">
    <citation type="submission" date="2021-12" db="EMBL/GenBank/DDBJ databases">
        <authorList>
            <person name="King R."/>
        </authorList>
    </citation>
    <scope>NUCLEOTIDE SEQUENCE</scope>
</reference>
<dbReference type="InterPro" id="IPR000477">
    <property type="entry name" value="RT_dom"/>
</dbReference>
<dbReference type="Gene3D" id="3.60.10.10">
    <property type="entry name" value="Endonuclease/exonuclease/phosphatase"/>
    <property type="match status" value="1"/>
</dbReference>
<evidence type="ECO:0000313" key="2">
    <source>
        <dbReference type="EMBL" id="CAD0206703.1"/>
    </source>
</evidence>
<evidence type="ECO:0000313" key="3">
    <source>
        <dbReference type="Proteomes" id="UP001154114"/>
    </source>
</evidence>